<dbReference type="SUPFAM" id="SSF48208">
    <property type="entry name" value="Six-hairpin glycosidases"/>
    <property type="match status" value="1"/>
</dbReference>
<dbReference type="Pfam" id="PF07944">
    <property type="entry name" value="Beta-AFase-like_GH127_cat"/>
    <property type="match status" value="1"/>
</dbReference>
<reference evidence="2" key="1">
    <citation type="submission" date="2018-05" db="EMBL/GenBank/DDBJ databases">
        <authorList>
            <person name="Lanie J.A."/>
            <person name="Ng W.-L."/>
            <person name="Kazmierczak K.M."/>
            <person name="Andrzejewski T.M."/>
            <person name="Davidsen T.M."/>
            <person name="Wayne K.J."/>
            <person name="Tettelin H."/>
            <person name="Glass J.I."/>
            <person name="Rusch D."/>
            <person name="Podicherti R."/>
            <person name="Tsui H.-C.T."/>
            <person name="Winkler M.E."/>
        </authorList>
    </citation>
    <scope>NUCLEOTIDE SEQUENCE</scope>
</reference>
<dbReference type="InterPro" id="IPR049174">
    <property type="entry name" value="Beta-AFase-like"/>
</dbReference>
<dbReference type="EMBL" id="UINC01032630">
    <property type="protein sequence ID" value="SVB20610.1"/>
    <property type="molecule type" value="Genomic_DNA"/>
</dbReference>
<accession>A0A382C3I1</accession>
<organism evidence="2">
    <name type="scientific">marine metagenome</name>
    <dbReference type="NCBI Taxonomy" id="408172"/>
    <lineage>
        <taxon>unclassified sequences</taxon>
        <taxon>metagenomes</taxon>
        <taxon>ecological metagenomes</taxon>
    </lineage>
</organism>
<proteinExistence type="predicted"/>
<dbReference type="PANTHER" id="PTHR43465">
    <property type="entry name" value="DUF1680 DOMAIN PROTEIN (AFU_ORTHOLOGUE AFUA_1G08910)"/>
    <property type="match status" value="1"/>
</dbReference>
<dbReference type="PANTHER" id="PTHR43465:SF2">
    <property type="entry name" value="DUF1680 DOMAIN PROTEIN (AFU_ORTHOLOGUE AFUA_1G08910)"/>
    <property type="match status" value="1"/>
</dbReference>
<dbReference type="GO" id="GO:0005975">
    <property type="term" value="P:carbohydrate metabolic process"/>
    <property type="evidence" value="ECO:0007669"/>
    <property type="project" value="InterPro"/>
</dbReference>
<gene>
    <name evidence="2" type="ORF">METZ01_LOCUS173464</name>
</gene>
<dbReference type="Gene3D" id="1.50.10.20">
    <property type="match status" value="1"/>
</dbReference>
<feature type="domain" description="Non-reducing end beta-L-arabinofuranosidase-like GH127 catalytic" evidence="1">
    <location>
        <begin position="16"/>
        <end position="415"/>
    </location>
</feature>
<sequence length="416" mass="46374">MQAKDQPLQPVPFHKVEMTSEFWRPRLITQRKVLVPFAFEKTQRGVDHLQTAADFLAGKKVEGHRAHRFIDSDLYKVMEGAAYLAQLQDDPELEAQFDRIVDVIAAAQEPNGYLYPSHTTGVGRAKNMMGDKPYTYVVHSHELYNMGHMYEAAVAYYLATGKDKLLKVAEKNAQHVNKVFFEGDPKYNGGKPIRQAPGHQEIELALVKLHKVTGKQLYLDMARKFLEVRGVTYSPQGEGVRSRTYAQQQAPVTEQKEAVGHAVRATYLYAGMADVGQLTDNPAYAEALDRIWGNIVNTRMHITGGLGAIHGIEGFGPQYLLPNDDAFNETCAAVGNVLFNYRMFLLHKDAKYLDVAEVALLNNVLAAVNLEGNRFFYVNPLGADGKYPFNHGTGGRAPWFGTACCPSNMARLLPQV</sequence>
<feature type="non-terminal residue" evidence="2">
    <location>
        <position position="416"/>
    </location>
</feature>
<name>A0A382C3I1_9ZZZZ</name>
<protein>
    <recommendedName>
        <fullName evidence="1">Non-reducing end beta-L-arabinofuranosidase-like GH127 catalytic domain-containing protein</fullName>
    </recommendedName>
</protein>
<evidence type="ECO:0000313" key="2">
    <source>
        <dbReference type="EMBL" id="SVB20610.1"/>
    </source>
</evidence>
<dbReference type="InterPro" id="IPR008928">
    <property type="entry name" value="6-hairpin_glycosidase_sf"/>
</dbReference>
<dbReference type="InterPro" id="IPR012878">
    <property type="entry name" value="Beta-AFase-like_GH127_cat"/>
</dbReference>
<evidence type="ECO:0000259" key="1">
    <source>
        <dbReference type="Pfam" id="PF07944"/>
    </source>
</evidence>
<dbReference type="AlphaFoldDB" id="A0A382C3I1"/>